<keyword evidence="3 4" id="KW-0129">CBS domain</keyword>
<keyword evidence="2" id="KW-0677">Repeat</keyword>
<dbReference type="EMBL" id="CP119312">
    <property type="protein sequence ID" value="WEK04111.1"/>
    <property type="molecule type" value="Genomic_DNA"/>
</dbReference>
<dbReference type="Gene3D" id="3.10.580.10">
    <property type="entry name" value="CBS-domain"/>
    <property type="match status" value="1"/>
</dbReference>
<evidence type="ECO:0000256" key="2">
    <source>
        <dbReference type="ARBA" id="ARBA00022737"/>
    </source>
</evidence>
<dbReference type="SUPFAM" id="SSF56176">
    <property type="entry name" value="FAD-binding/transporter-associated domain-like"/>
    <property type="match status" value="1"/>
</dbReference>
<dbReference type="PROSITE" id="PS51371">
    <property type="entry name" value="CBS"/>
    <property type="match status" value="2"/>
</dbReference>
<reference evidence="7" key="1">
    <citation type="submission" date="2023-03" db="EMBL/GenBank/DDBJ databases">
        <title>Andean soil-derived lignocellulolytic bacterial consortium as a source of novel taxa and putative plastic-active enzymes.</title>
        <authorList>
            <person name="Diaz-Garcia L."/>
            <person name="Chuvochina M."/>
            <person name="Feuerriegel G."/>
            <person name="Bunk B."/>
            <person name="Sproer C."/>
            <person name="Streit W.R."/>
            <person name="Rodriguez L.M."/>
            <person name="Overmann J."/>
            <person name="Jimenez D.J."/>
        </authorList>
    </citation>
    <scope>NUCLEOTIDE SEQUENCE</scope>
    <source>
        <strain evidence="7">MAG 4196</strain>
    </source>
</reference>
<organism evidence="7 8">
    <name type="scientific">Candidatus Devosia phytovorans</name>
    <dbReference type="NCBI Taxonomy" id="3121372"/>
    <lineage>
        <taxon>Bacteria</taxon>
        <taxon>Pseudomonadati</taxon>
        <taxon>Pseudomonadota</taxon>
        <taxon>Alphaproteobacteria</taxon>
        <taxon>Hyphomicrobiales</taxon>
        <taxon>Devosiaceae</taxon>
        <taxon>Devosia</taxon>
    </lineage>
</organism>
<dbReference type="InterPro" id="IPR046342">
    <property type="entry name" value="CBS_dom_sf"/>
</dbReference>
<accession>A0AAJ5VTX6</accession>
<dbReference type="InterPro" id="IPR036318">
    <property type="entry name" value="FAD-bd_PCMH-like_sf"/>
</dbReference>
<dbReference type="InterPro" id="IPR005170">
    <property type="entry name" value="Transptr-assoc_dom"/>
</dbReference>
<evidence type="ECO:0000313" key="7">
    <source>
        <dbReference type="EMBL" id="WEK04111.1"/>
    </source>
</evidence>
<evidence type="ECO:0000256" key="3">
    <source>
        <dbReference type="ARBA" id="ARBA00023122"/>
    </source>
</evidence>
<feature type="region of interest" description="Disordered" evidence="5">
    <location>
        <begin position="1"/>
        <end position="36"/>
    </location>
</feature>
<dbReference type="SMART" id="SM00116">
    <property type="entry name" value="CBS"/>
    <property type="match status" value="2"/>
</dbReference>
<dbReference type="Proteomes" id="UP001217476">
    <property type="component" value="Chromosome"/>
</dbReference>
<dbReference type="GO" id="GO:0005886">
    <property type="term" value="C:plasma membrane"/>
    <property type="evidence" value="ECO:0007669"/>
    <property type="project" value="TreeGrafter"/>
</dbReference>
<proteinExistence type="inferred from homology"/>
<dbReference type="Pfam" id="PF00571">
    <property type="entry name" value="CBS"/>
    <property type="match status" value="2"/>
</dbReference>
<name>A0AAJ5VTX6_9HYPH</name>
<dbReference type="GO" id="GO:0050660">
    <property type="term" value="F:flavin adenine dinucleotide binding"/>
    <property type="evidence" value="ECO:0007669"/>
    <property type="project" value="InterPro"/>
</dbReference>
<feature type="domain" description="CBS" evidence="6">
    <location>
        <begin position="179"/>
        <end position="239"/>
    </location>
</feature>
<dbReference type="Gene3D" id="3.30.465.10">
    <property type="match status" value="1"/>
</dbReference>
<dbReference type="InterPro" id="IPR044751">
    <property type="entry name" value="Ion_transp-like_CBS"/>
</dbReference>
<protein>
    <submittedName>
        <fullName evidence="7">Hemolysin family protein</fullName>
    </submittedName>
</protein>
<dbReference type="Pfam" id="PF03471">
    <property type="entry name" value="CorC_HlyC"/>
    <property type="match status" value="1"/>
</dbReference>
<dbReference type="InterPro" id="IPR000644">
    <property type="entry name" value="CBS_dom"/>
</dbReference>
<feature type="domain" description="CBS" evidence="6">
    <location>
        <begin position="97"/>
        <end position="158"/>
    </location>
</feature>
<dbReference type="SMART" id="SM01091">
    <property type="entry name" value="CorC_HlyC"/>
    <property type="match status" value="1"/>
</dbReference>
<evidence type="ECO:0000256" key="4">
    <source>
        <dbReference type="PROSITE-ProRule" id="PRU00703"/>
    </source>
</evidence>
<comment type="similarity">
    <text evidence="1">Belongs to the UPF0053 family. Hemolysin C subfamily.</text>
</comment>
<gene>
    <name evidence="7" type="ORF">P0Y65_18305</name>
</gene>
<dbReference type="AlphaFoldDB" id="A0AAJ5VTX6"/>
<evidence type="ECO:0000313" key="8">
    <source>
        <dbReference type="Proteomes" id="UP001217476"/>
    </source>
</evidence>
<dbReference type="SUPFAM" id="SSF54631">
    <property type="entry name" value="CBS-domain pair"/>
    <property type="match status" value="1"/>
</dbReference>
<dbReference type="PANTHER" id="PTHR22777:SF27">
    <property type="entry name" value="MAGNESIUM AND COBALT EFFLUX PROTEIN CORC"/>
    <property type="match status" value="1"/>
</dbReference>
<evidence type="ECO:0000259" key="6">
    <source>
        <dbReference type="PROSITE" id="PS51371"/>
    </source>
</evidence>
<dbReference type="PANTHER" id="PTHR22777">
    <property type="entry name" value="HEMOLYSIN-RELATED"/>
    <property type="match status" value="1"/>
</dbReference>
<evidence type="ECO:0000256" key="5">
    <source>
        <dbReference type="SAM" id="MobiDB-lite"/>
    </source>
</evidence>
<dbReference type="CDD" id="cd04590">
    <property type="entry name" value="CBS_pair_CorC_HlyC_assoc"/>
    <property type="match status" value="1"/>
</dbReference>
<sequence length="351" mass="38589">MPPLLAAHQMNDSDSTGPLAPTNPEPPSSTASVQSRGPSIWNRIKAMLARGTVSLRDDLQVALEEQGSAETADFSESERTILQNVLKLSNVSVADVMVERSDIQAIEADVNLGTLIAKFRQVRHSRLPVYDDNLDNILGFIHVKDALGKITDPVTDPEKEVPVKLVSTVLKHKIIKLDITRDAMFVPTFMPVGDLLQSMRASRVHMAIVIDEYGGTDGLVTIEDLLEAVVGEIEDEHDELAASLIRKVGQDTYIADARAELSDVQKLIGPEFDPGDYAEDVDTIGGLVFDLAGHVPKRGERVDKLDGFEFEILAADSRRIKRLRIRRKREQVGEPLAITDQRSEAEKAAAE</sequence>
<dbReference type="InterPro" id="IPR016169">
    <property type="entry name" value="FAD-bd_PCMH_sub2"/>
</dbReference>
<evidence type="ECO:0000256" key="1">
    <source>
        <dbReference type="ARBA" id="ARBA00006446"/>
    </source>
</evidence>
<dbReference type="FunFam" id="3.10.580.10:FF:000002">
    <property type="entry name" value="Magnesium/cobalt efflux protein CorC"/>
    <property type="match status" value="1"/>
</dbReference>